<dbReference type="EMBL" id="JAUCMV010000002">
    <property type="protein sequence ID" value="KAK0418728.1"/>
    <property type="molecule type" value="Genomic_DNA"/>
</dbReference>
<evidence type="ECO:0000313" key="3">
    <source>
        <dbReference type="Proteomes" id="UP001175271"/>
    </source>
</evidence>
<comment type="caution">
    <text evidence="2">The sequence shown here is derived from an EMBL/GenBank/DDBJ whole genome shotgun (WGS) entry which is preliminary data.</text>
</comment>
<feature type="compositionally biased region" description="Basic and acidic residues" evidence="1">
    <location>
        <begin position="45"/>
        <end position="69"/>
    </location>
</feature>
<sequence length="124" mass="13978">MVSFRNSLFLFSCDNLSVVQMGSCAGKPQKKESDVQSGSNQRNSQEPKPKPSKNESDVHPDSSQRHSQESKAMSLFAPNDIRTQALLMNMEAEAHKHHHPLPDSHHHHHDFSLGAQHHHHHGGW</sequence>
<feature type="region of interest" description="Disordered" evidence="1">
    <location>
        <begin position="95"/>
        <end position="124"/>
    </location>
</feature>
<feature type="compositionally biased region" description="Polar residues" evidence="1">
    <location>
        <begin position="35"/>
        <end position="44"/>
    </location>
</feature>
<dbReference type="Proteomes" id="UP001175271">
    <property type="component" value="Unassembled WGS sequence"/>
</dbReference>
<organism evidence="2 3">
    <name type="scientific">Steinernema hermaphroditum</name>
    <dbReference type="NCBI Taxonomy" id="289476"/>
    <lineage>
        <taxon>Eukaryota</taxon>
        <taxon>Metazoa</taxon>
        <taxon>Ecdysozoa</taxon>
        <taxon>Nematoda</taxon>
        <taxon>Chromadorea</taxon>
        <taxon>Rhabditida</taxon>
        <taxon>Tylenchina</taxon>
        <taxon>Panagrolaimomorpha</taxon>
        <taxon>Strongyloidoidea</taxon>
        <taxon>Steinernematidae</taxon>
        <taxon>Steinernema</taxon>
    </lineage>
</organism>
<keyword evidence="3" id="KW-1185">Reference proteome</keyword>
<feature type="region of interest" description="Disordered" evidence="1">
    <location>
        <begin position="25"/>
        <end position="76"/>
    </location>
</feature>
<gene>
    <name evidence="2" type="ORF">QR680_013738</name>
</gene>
<reference evidence="2" key="1">
    <citation type="submission" date="2023-06" db="EMBL/GenBank/DDBJ databases">
        <title>Genomic analysis of the entomopathogenic nematode Steinernema hermaphroditum.</title>
        <authorList>
            <person name="Schwarz E.M."/>
            <person name="Heppert J.K."/>
            <person name="Baniya A."/>
            <person name="Schwartz H.T."/>
            <person name="Tan C.-H."/>
            <person name="Antoshechkin I."/>
            <person name="Sternberg P.W."/>
            <person name="Goodrich-Blair H."/>
            <person name="Dillman A.R."/>
        </authorList>
    </citation>
    <scope>NUCLEOTIDE SEQUENCE</scope>
    <source>
        <strain evidence="2">PS9179</strain>
        <tissue evidence="2">Whole animal</tissue>
    </source>
</reference>
<accession>A0AA39M2V6</accession>
<dbReference type="AlphaFoldDB" id="A0AA39M2V6"/>
<evidence type="ECO:0000256" key="1">
    <source>
        <dbReference type="SAM" id="MobiDB-lite"/>
    </source>
</evidence>
<name>A0AA39M2V6_9BILA</name>
<protein>
    <submittedName>
        <fullName evidence="2">Uncharacterized protein</fullName>
    </submittedName>
</protein>
<evidence type="ECO:0000313" key="2">
    <source>
        <dbReference type="EMBL" id="KAK0418728.1"/>
    </source>
</evidence>
<proteinExistence type="predicted"/>
<feature type="compositionally biased region" description="Basic residues" evidence="1">
    <location>
        <begin position="95"/>
        <end position="109"/>
    </location>
</feature>